<evidence type="ECO:0000256" key="1">
    <source>
        <dbReference type="ARBA" id="ARBA00005896"/>
    </source>
</evidence>
<proteinExistence type="inferred from homology"/>
<reference evidence="8" key="1">
    <citation type="submission" date="2015-11" db="EMBL/GenBank/DDBJ databases">
        <title>Complete genome sequence of a polyethylene-glycol degrader Sphingopyxis macrogoltabida 203N (NBRC 111659).</title>
        <authorList>
            <person name="Yoshiyuki O."/>
            <person name="Shouta N."/>
            <person name="Nagata Y."/>
            <person name="Numata M."/>
            <person name="Tsuchikane K."/>
            <person name="Hosoyama A."/>
            <person name="Yamazoe A."/>
            <person name="Tsuda M."/>
            <person name="Fujita N."/>
            <person name="Kawai F."/>
        </authorList>
    </citation>
    <scope>NUCLEOTIDE SEQUENCE [LARGE SCALE GENOMIC DNA]</scope>
    <source>
        <strain evidence="8">203N</strain>
        <plasmid evidence="8">unnamed1</plasmid>
    </source>
</reference>
<dbReference type="GO" id="GO:0016706">
    <property type="term" value="F:2-oxoglutarate-dependent dioxygenase activity"/>
    <property type="evidence" value="ECO:0007669"/>
    <property type="project" value="TreeGrafter"/>
</dbReference>
<evidence type="ECO:0000256" key="3">
    <source>
        <dbReference type="ARBA" id="ARBA00022964"/>
    </source>
</evidence>
<dbReference type="InterPro" id="IPR003819">
    <property type="entry name" value="TauD/TfdA-like"/>
</dbReference>
<dbReference type="InterPro" id="IPR042098">
    <property type="entry name" value="TauD-like_sf"/>
</dbReference>
<organism evidence="7 8">
    <name type="scientific">Sphingopyxis macrogoltabida</name>
    <name type="common">Sphingomonas macrogoltabidus</name>
    <dbReference type="NCBI Taxonomy" id="33050"/>
    <lineage>
        <taxon>Bacteria</taxon>
        <taxon>Pseudomonadati</taxon>
        <taxon>Pseudomonadota</taxon>
        <taxon>Alphaproteobacteria</taxon>
        <taxon>Sphingomonadales</taxon>
        <taxon>Sphingomonadaceae</taxon>
        <taxon>Sphingopyxis</taxon>
    </lineage>
</organism>
<feature type="domain" description="TauD/TfdA-like" evidence="6">
    <location>
        <begin position="8"/>
        <end position="261"/>
    </location>
</feature>
<evidence type="ECO:0000256" key="5">
    <source>
        <dbReference type="ARBA" id="ARBA00023004"/>
    </source>
</evidence>
<keyword evidence="7" id="KW-0614">Plasmid</keyword>
<keyword evidence="4" id="KW-0560">Oxidoreductase</keyword>
<dbReference type="SUPFAM" id="SSF51197">
    <property type="entry name" value="Clavaminate synthase-like"/>
    <property type="match status" value="1"/>
</dbReference>
<geneLocation type="plasmid" evidence="7 8">
    <name>unnamed1</name>
</geneLocation>
<name>A0AAC9AZ74_SPHMC</name>
<evidence type="ECO:0000313" key="7">
    <source>
        <dbReference type="EMBL" id="AMU92560.1"/>
    </source>
</evidence>
<keyword evidence="8" id="KW-1185">Reference proteome</keyword>
<comment type="similarity">
    <text evidence="1">Belongs to the TfdA dioxygenase family.</text>
</comment>
<dbReference type="AlphaFoldDB" id="A0AAC9AZ74"/>
<sequence>MATKARIEVKPVAGALGAEIRGVDLHQPLDEDTRLALRKALLDHLVIFFPEQNLDNVALKRFGKSWGELVTYDFSPTLDEDADVVELAASAGKTADVWHTDLTHQPNPPLGSVVTMVKLPAVGGDTMWLNQYLTYEGLSAPVRQFVDGLTALHEYPEDLKKNIKRAGADPGRGAEVPVVCTHPETGRRFLYVNRMYTTRIPQLSPSESKAVLEMLFTHCEDPRNVVRYRWSEGTTAVWDNRCTQHCVVNDFVGERIIRRVTIGGGEVAGDASPWENYEPRAPSVRSMMGLG</sequence>
<protein>
    <recommendedName>
        <fullName evidence="6">TauD/TfdA-like domain-containing protein</fullName>
    </recommendedName>
</protein>
<keyword evidence="5" id="KW-0408">Iron</keyword>
<evidence type="ECO:0000259" key="6">
    <source>
        <dbReference type="Pfam" id="PF02668"/>
    </source>
</evidence>
<dbReference type="InterPro" id="IPR051323">
    <property type="entry name" value="AtsK-like"/>
</dbReference>
<dbReference type="PANTHER" id="PTHR30468">
    <property type="entry name" value="ALPHA-KETOGLUTARATE-DEPENDENT SULFONATE DIOXYGENASE"/>
    <property type="match status" value="1"/>
</dbReference>
<evidence type="ECO:0000256" key="4">
    <source>
        <dbReference type="ARBA" id="ARBA00023002"/>
    </source>
</evidence>
<dbReference type="Pfam" id="PF02668">
    <property type="entry name" value="TauD"/>
    <property type="match status" value="1"/>
</dbReference>
<reference evidence="7 8" key="2">
    <citation type="journal article" date="2016" name="Genome Announc.">
        <title>Complete Genome Sequence of Sphingopyxis macrogoltabida Strain 203N (NBRC 111659), a Polyethylene Glycol Degrader.</title>
        <authorList>
            <person name="Ohtsubo Y."/>
            <person name="Nonoyama S."/>
            <person name="Nagata Y."/>
            <person name="Numata M."/>
            <person name="Tsuchikane K."/>
            <person name="Hosoyama A."/>
            <person name="Yamazoe A."/>
            <person name="Tsuda M."/>
            <person name="Fujita N."/>
            <person name="Kawai F."/>
        </authorList>
    </citation>
    <scope>NUCLEOTIDE SEQUENCE [LARGE SCALE GENOMIC DNA]</scope>
    <source>
        <strain evidence="7 8">203N</strain>
    </source>
</reference>
<dbReference type="GO" id="GO:0046872">
    <property type="term" value="F:metal ion binding"/>
    <property type="evidence" value="ECO:0007669"/>
    <property type="project" value="UniProtKB-KW"/>
</dbReference>
<keyword evidence="3" id="KW-0223">Dioxygenase</keyword>
<dbReference type="RefSeq" id="WP_054734520.1">
    <property type="nucleotide sequence ID" value="NZ_CP009430.1"/>
</dbReference>
<accession>A0AAC9AZ74</accession>
<dbReference type="EMBL" id="CP013345">
    <property type="protein sequence ID" value="AMU92560.1"/>
    <property type="molecule type" value="Genomic_DNA"/>
</dbReference>
<dbReference type="GO" id="GO:0005737">
    <property type="term" value="C:cytoplasm"/>
    <property type="evidence" value="ECO:0007669"/>
    <property type="project" value="TreeGrafter"/>
</dbReference>
<dbReference type="Gene3D" id="3.60.130.10">
    <property type="entry name" value="Clavaminate synthase-like"/>
    <property type="match status" value="1"/>
</dbReference>
<gene>
    <name evidence="7" type="ORF">ATM17_30335</name>
</gene>
<dbReference type="PANTHER" id="PTHR30468:SF1">
    <property type="entry name" value="ALPHA-KETOGLUTARATE-DEPENDENT SULFONATE DIOXYGENASE"/>
    <property type="match status" value="1"/>
</dbReference>
<keyword evidence="2" id="KW-0479">Metal-binding</keyword>
<dbReference type="Proteomes" id="UP000076088">
    <property type="component" value="Plasmid unnamed1"/>
</dbReference>
<evidence type="ECO:0000256" key="2">
    <source>
        <dbReference type="ARBA" id="ARBA00022723"/>
    </source>
</evidence>
<evidence type="ECO:0000313" key="8">
    <source>
        <dbReference type="Proteomes" id="UP000076088"/>
    </source>
</evidence>
<dbReference type="KEGG" id="smaz:LH19_26335"/>